<feature type="transmembrane region" description="Helical" evidence="1">
    <location>
        <begin position="86"/>
        <end position="103"/>
    </location>
</feature>
<evidence type="ECO:0000256" key="1">
    <source>
        <dbReference type="SAM" id="Phobius"/>
    </source>
</evidence>
<keyword evidence="3" id="KW-1185">Reference proteome</keyword>
<feature type="transmembrane region" description="Helical" evidence="1">
    <location>
        <begin position="31"/>
        <end position="50"/>
    </location>
</feature>
<gene>
    <name evidence="2" type="ORF">FKV23_01260</name>
</gene>
<feature type="transmembrane region" description="Helical" evidence="1">
    <location>
        <begin position="486"/>
        <end position="506"/>
    </location>
</feature>
<feature type="transmembrane region" description="Helical" evidence="1">
    <location>
        <begin position="277"/>
        <end position="295"/>
    </location>
</feature>
<organism evidence="2 3">
    <name type="scientific">Marilutibacter alkalisoli</name>
    <dbReference type="NCBI Taxonomy" id="2591633"/>
    <lineage>
        <taxon>Bacteria</taxon>
        <taxon>Pseudomonadati</taxon>
        <taxon>Pseudomonadota</taxon>
        <taxon>Gammaproteobacteria</taxon>
        <taxon>Lysobacterales</taxon>
        <taxon>Lysobacteraceae</taxon>
        <taxon>Marilutibacter</taxon>
    </lineage>
</organism>
<evidence type="ECO:0000313" key="2">
    <source>
        <dbReference type="EMBL" id="QDH68881.1"/>
    </source>
</evidence>
<protein>
    <recommendedName>
        <fullName evidence="4">Glycosyltransferase RgtA/B/C/D-like domain-containing protein</fullName>
    </recommendedName>
</protein>
<dbReference type="RefSeq" id="WP_141622223.1">
    <property type="nucleotide sequence ID" value="NZ_CP041242.1"/>
</dbReference>
<keyword evidence="1" id="KW-1133">Transmembrane helix</keyword>
<feature type="transmembrane region" description="Helical" evidence="1">
    <location>
        <begin position="458"/>
        <end position="479"/>
    </location>
</feature>
<name>A0A514BNC4_9GAMM</name>
<feature type="transmembrane region" description="Helical" evidence="1">
    <location>
        <begin position="526"/>
        <end position="545"/>
    </location>
</feature>
<dbReference type="KEGG" id="lyj:FKV23_01260"/>
<dbReference type="AlphaFoldDB" id="A0A514BNC4"/>
<keyword evidence="1" id="KW-0472">Membrane</keyword>
<feature type="transmembrane region" description="Helical" evidence="1">
    <location>
        <begin position="387"/>
        <end position="407"/>
    </location>
</feature>
<evidence type="ECO:0000313" key="3">
    <source>
        <dbReference type="Proteomes" id="UP000317199"/>
    </source>
</evidence>
<reference evidence="2 3" key="1">
    <citation type="submission" date="2019-06" db="EMBL/GenBank/DDBJ databases">
        <title>Lysobacter alkalisoli sp. nov. isolated from saline-alkali soil.</title>
        <authorList>
            <person name="Sun J.-Q."/>
            <person name="Xu L."/>
        </authorList>
    </citation>
    <scope>NUCLEOTIDE SEQUENCE [LARGE SCALE GENOMIC DNA]</scope>
    <source>
        <strain evidence="2 3">SJ-36</strain>
    </source>
</reference>
<dbReference type="OrthoDB" id="1814621at2"/>
<feature type="transmembrane region" description="Helical" evidence="1">
    <location>
        <begin position="62"/>
        <end position="79"/>
    </location>
</feature>
<accession>A0A514BNC4</accession>
<feature type="transmembrane region" description="Helical" evidence="1">
    <location>
        <begin position="199"/>
        <end position="218"/>
    </location>
</feature>
<evidence type="ECO:0008006" key="4">
    <source>
        <dbReference type="Google" id="ProtNLM"/>
    </source>
</evidence>
<keyword evidence="1" id="KW-0812">Transmembrane</keyword>
<dbReference type="EMBL" id="CP041242">
    <property type="protein sequence ID" value="QDH68881.1"/>
    <property type="molecule type" value="Genomic_DNA"/>
</dbReference>
<feature type="transmembrane region" description="Helical" evidence="1">
    <location>
        <begin position="134"/>
        <end position="154"/>
    </location>
</feature>
<feature type="transmembrane region" description="Helical" evidence="1">
    <location>
        <begin position="160"/>
        <end position="178"/>
    </location>
</feature>
<feature type="transmembrane region" description="Helical" evidence="1">
    <location>
        <begin position="109"/>
        <end position="127"/>
    </location>
</feature>
<sequence length="694" mass="74313">MTTTTSLRGADGDASVSEDACAIAASSPRSLAAIALIASGPVALAIGFVHARMWQVLPWERLVLTLVLALTASAIAWPLRRYARLPWALALALVWLAALPLFAGPLPVLAVLLLALAALALGTWLVPAGMPARAAVALCVGLVLIAGLAGWTLSWPVHSTPAWAVVLLALVLLRRRSLVSTLGDAARRLREAVEQAPRWATFATTLFGLASTACWIPTMQVDDLAYHLGLPSHLLLYGHYRPDPAHQVWSFAPWLGDVLQAVAALLAREDARGAVNALWLALIAPLSWTASAAIGAKPAERWACAALVASFPPLVWMAAGMQTELPATVLLLAAMVVATSREPRWLLPAAVLFAGMAALKTMHSFAAAPLAVYALWHHRTRLDWKTAAAACVLALLVAASSYVQAWWHTGNPLMPLFNNLFHSPYLPDEAYRDPRWFTGFSLALPWLMSFDTPRYVEAFNGGLGFTLVALAGVWLLALARRSGRGIAIAVTLVAWLPLVPMQYVRYAYPGLILLSALLVVRGEGTLGRRGFAWLLAGVCVLNLAFQANSSWLHHSAALKRTIRTLGDAEAIFPHYVPERTLIGRLPRGDDGIVLATEPGRAYIAELGLRGRSVLDHDPELSAARMRAEADPSGQQWRGLLQASGARWALVVPASASPPLHKGLALAGAQRVDAVGDAELWRIGAEAIGTEASTR</sequence>
<proteinExistence type="predicted"/>
<dbReference type="Proteomes" id="UP000317199">
    <property type="component" value="Chromosome"/>
</dbReference>